<feature type="domain" description="DUF4874" evidence="3">
    <location>
        <begin position="37"/>
        <end position="207"/>
    </location>
</feature>
<feature type="signal peptide" evidence="1">
    <location>
        <begin position="1"/>
        <end position="21"/>
    </location>
</feature>
<accession>A0A814Q9E7</accession>
<comment type="caution">
    <text evidence="4">The sequence shown here is derived from an EMBL/GenBank/DDBJ whole genome shotgun (WGS) entry which is preliminary data.</text>
</comment>
<evidence type="ECO:0000256" key="1">
    <source>
        <dbReference type="SAM" id="SignalP"/>
    </source>
</evidence>
<dbReference type="Proteomes" id="UP000663879">
    <property type="component" value="Unassembled WGS sequence"/>
</dbReference>
<sequence length="457" mass="52118">MKIKIFTLFFFISCFFSYSQAATKIYTALPLSETIYNPERGFYIHTEVFSKVAYEELDLASLNQFKSQNYSLILRVFYLENFINSDISASYLNSVNKDFNLIRTAGLKCIVRFAYSNSDASIGSYDAPKTQMLRHISQLKPIFEQNVDVIYVVQLGFIGAWGEWYYTDFYGNKGQISTAQMADRKEIVLKILASLPSSRMVQIRTPYFKKKIFATNNFLTKSEAFNKSNKSRVGHHNDCFLASDDDFGTYDDVLVDYPYLAGETLYTPMGGETCFPNPPRSNCPTALAELKKFHWSYLNVAYNPTVITGFKTGGCYSTIANKLGYRFELINGTYTDMTTLIKKTFSILINVKNVGFTSLFNERPVFLILRNIVSLKEFSIKLNTDPRHWLSDTIVKISQTVSLPTGITIGNYGLFLNLPDLNVTLSKRPEYSIRLANLNLWESKTGYNDLQHVLSVK</sequence>
<dbReference type="Pfam" id="PF16116">
    <property type="entry name" value="DUF4832"/>
    <property type="match status" value="1"/>
</dbReference>
<dbReference type="Pfam" id="PF16173">
    <property type="entry name" value="DUF4874"/>
    <property type="match status" value="1"/>
</dbReference>
<evidence type="ECO:0008006" key="6">
    <source>
        <dbReference type="Google" id="ProtNLM"/>
    </source>
</evidence>
<evidence type="ECO:0000259" key="3">
    <source>
        <dbReference type="Pfam" id="PF16173"/>
    </source>
</evidence>
<feature type="chain" id="PRO_5032381281" description="DUF4874 domain-containing protein" evidence="1">
    <location>
        <begin position="22"/>
        <end position="457"/>
    </location>
</feature>
<reference evidence="4" key="1">
    <citation type="submission" date="2021-02" db="EMBL/GenBank/DDBJ databases">
        <authorList>
            <person name="Nowell W R."/>
        </authorList>
    </citation>
    <scope>NUCLEOTIDE SEQUENCE</scope>
    <source>
        <strain evidence="4">Ploen Becks lab</strain>
    </source>
</reference>
<evidence type="ECO:0000259" key="2">
    <source>
        <dbReference type="Pfam" id="PF16116"/>
    </source>
</evidence>
<organism evidence="4 5">
    <name type="scientific">Brachionus calyciflorus</name>
    <dbReference type="NCBI Taxonomy" id="104777"/>
    <lineage>
        <taxon>Eukaryota</taxon>
        <taxon>Metazoa</taxon>
        <taxon>Spiralia</taxon>
        <taxon>Gnathifera</taxon>
        <taxon>Rotifera</taxon>
        <taxon>Eurotatoria</taxon>
        <taxon>Monogononta</taxon>
        <taxon>Pseudotrocha</taxon>
        <taxon>Ploima</taxon>
        <taxon>Brachionidae</taxon>
        <taxon>Brachionus</taxon>
    </lineage>
</organism>
<dbReference type="AlphaFoldDB" id="A0A814Q9E7"/>
<dbReference type="OrthoDB" id="6085154at2759"/>
<dbReference type="EMBL" id="CAJNOC010008485">
    <property type="protein sequence ID" value="CAF1116432.1"/>
    <property type="molecule type" value="Genomic_DNA"/>
</dbReference>
<dbReference type="InterPro" id="IPR032379">
    <property type="entry name" value="DUF4874"/>
</dbReference>
<keyword evidence="5" id="KW-1185">Reference proteome</keyword>
<name>A0A814Q9E7_9BILA</name>
<gene>
    <name evidence="4" type="ORF">OXX778_LOCUS21854</name>
</gene>
<proteinExistence type="predicted"/>
<dbReference type="InterPro" id="IPR032267">
    <property type="entry name" value="DUF4832"/>
</dbReference>
<keyword evidence="1" id="KW-0732">Signal</keyword>
<protein>
    <recommendedName>
        <fullName evidence="6">DUF4874 domain-containing protein</fullName>
    </recommendedName>
</protein>
<evidence type="ECO:0000313" key="5">
    <source>
        <dbReference type="Proteomes" id="UP000663879"/>
    </source>
</evidence>
<feature type="domain" description="DUF4832" evidence="2">
    <location>
        <begin position="232"/>
        <end position="437"/>
    </location>
</feature>
<evidence type="ECO:0000313" key="4">
    <source>
        <dbReference type="EMBL" id="CAF1116432.1"/>
    </source>
</evidence>